<dbReference type="STRING" id="225324.SAMN02745126_03050"/>
<name>A0A1T4PWD3_9HYPH</name>
<gene>
    <name evidence="2" type="ORF">SAMN02745126_03050</name>
</gene>
<keyword evidence="3" id="KW-1185">Reference proteome</keyword>
<feature type="transmembrane region" description="Helical" evidence="1">
    <location>
        <begin position="84"/>
        <end position="105"/>
    </location>
</feature>
<feature type="transmembrane region" description="Helical" evidence="1">
    <location>
        <begin position="111"/>
        <end position="132"/>
    </location>
</feature>
<dbReference type="AlphaFoldDB" id="A0A1T4PWD3"/>
<dbReference type="RefSeq" id="WP_085934679.1">
    <property type="nucleotide sequence ID" value="NZ_FUWJ01000002.1"/>
</dbReference>
<proteinExistence type="predicted"/>
<dbReference type="Proteomes" id="UP000190092">
    <property type="component" value="Unassembled WGS sequence"/>
</dbReference>
<dbReference type="OrthoDB" id="7375912at2"/>
<keyword evidence="1" id="KW-1133">Transmembrane helix</keyword>
<keyword evidence="1" id="KW-0812">Transmembrane</keyword>
<dbReference type="EMBL" id="FUWJ01000002">
    <property type="protein sequence ID" value="SJZ95805.1"/>
    <property type="molecule type" value="Genomic_DNA"/>
</dbReference>
<evidence type="ECO:0000313" key="3">
    <source>
        <dbReference type="Proteomes" id="UP000190092"/>
    </source>
</evidence>
<organism evidence="2 3">
    <name type="scientific">Enhydrobacter aerosaccus</name>
    <dbReference type="NCBI Taxonomy" id="225324"/>
    <lineage>
        <taxon>Bacteria</taxon>
        <taxon>Pseudomonadati</taxon>
        <taxon>Pseudomonadota</taxon>
        <taxon>Alphaproteobacteria</taxon>
        <taxon>Hyphomicrobiales</taxon>
        <taxon>Enhydrobacter</taxon>
    </lineage>
</organism>
<reference evidence="3" key="1">
    <citation type="submission" date="2017-02" db="EMBL/GenBank/DDBJ databases">
        <authorList>
            <person name="Varghese N."/>
            <person name="Submissions S."/>
        </authorList>
    </citation>
    <scope>NUCLEOTIDE SEQUENCE [LARGE SCALE GENOMIC DNA]</scope>
    <source>
        <strain evidence="3">ATCC 27094</strain>
    </source>
</reference>
<feature type="transmembrane region" description="Helical" evidence="1">
    <location>
        <begin position="12"/>
        <end position="32"/>
    </location>
</feature>
<evidence type="ECO:0000256" key="1">
    <source>
        <dbReference type="SAM" id="Phobius"/>
    </source>
</evidence>
<evidence type="ECO:0000313" key="2">
    <source>
        <dbReference type="EMBL" id="SJZ95805.1"/>
    </source>
</evidence>
<sequence length="139" mass="14238">MAVPADRLLRRTLRFNAVFSVLSGAIMVGLAGPLAQAAADGPVSIAGLDLPIVIELLGLEVAAFGALCAWIASRPIAPLAWARLVLAADVGWVAGSVIVLLLPAAWTTAGIVGIVVPALIVADLAVLEFLGLRRIKTAN</sequence>
<keyword evidence="1" id="KW-0472">Membrane</keyword>
<accession>A0A1T4PWD3</accession>
<feature type="transmembrane region" description="Helical" evidence="1">
    <location>
        <begin position="52"/>
        <end position="72"/>
    </location>
</feature>
<protein>
    <submittedName>
        <fullName evidence="2">Uncharacterized protein</fullName>
    </submittedName>
</protein>